<keyword evidence="2" id="KW-1185">Reference proteome</keyword>
<accession>A0A484MX14</accession>
<evidence type="ECO:0000313" key="1">
    <source>
        <dbReference type="EMBL" id="VFQ93350.1"/>
    </source>
</evidence>
<dbReference type="Proteomes" id="UP000595140">
    <property type="component" value="Unassembled WGS sequence"/>
</dbReference>
<evidence type="ECO:0000313" key="2">
    <source>
        <dbReference type="Proteomes" id="UP000595140"/>
    </source>
</evidence>
<sequence>MDLNLSSLSGTIALEISRCKLLTFVYLSRNQLYGEISIEITGMRSYLACSLEKAIDACAWKLTAFQRLDFTCDDVLDYLKKDNFIGKGGAGIIYNELMPNGEQVAVNRFPAMSHGFT</sequence>
<protein>
    <submittedName>
        <fullName evidence="1">Uncharacterized protein</fullName>
    </submittedName>
</protein>
<dbReference type="Gene3D" id="3.80.10.10">
    <property type="entry name" value="Ribonuclease Inhibitor"/>
    <property type="match status" value="1"/>
</dbReference>
<dbReference type="AlphaFoldDB" id="A0A484MX14"/>
<dbReference type="InterPro" id="IPR032675">
    <property type="entry name" value="LRR_dom_sf"/>
</dbReference>
<gene>
    <name evidence="1" type="ORF">CCAM_LOCUS35126</name>
</gene>
<dbReference type="OrthoDB" id="1749670at2759"/>
<organism evidence="1 2">
    <name type="scientific">Cuscuta campestris</name>
    <dbReference type="NCBI Taxonomy" id="132261"/>
    <lineage>
        <taxon>Eukaryota</taxon>
        <taxon>Viridiplantae</taxon>
        <taxon>Streptophyta</taxon>
        <taxon>Embryophyta</taxon>
        <taxon>Tracheophyta</taxon>
        <taxon>Spermatophyta</taxon>
        <taxon>Magnoliopsida</taxon>
        <taxon>eudicotyledons</taxon>
        <taxon>Gunneridae</taxon>
        <taxon>Pentapetalae</taxon>
        <taxon>asterids</taxon>
        <taxon>lamiids</taxon>
        <taxon>Solanales</taxon>
        <taxon>Convolvulaceae</taxon>
        <taxon>Cuscuteae</taxon>
        <taxon>Cuscuta</taxon>
        <taxon>Cuscuta subgen. Grammica</taxon>
        <taxon>Cuscuta sect. Cleistogrammica</taxon>
    </lineage>
</organism>
<reference evidence="1 2" key="1">
    <citation type="submission" date="2018-04" db="EMBL/GenBank/DDBJ databases">
        <authorList>
            <person name="Vogel A."/>
        </authorList>
    </citation>
    <scope>NUCLEOTIDE SEQUENCE [LARGE SCALE GENOMIC DNA]</scope>
</reference>
<dbReference type="EMBL" id="OOIL02004873">
    <property type="protein sequence ID" value="VFQ93350.1"/>
    <property type="molecule type" value="Genomic_DNA"/>
</dbReference>
<proteinExistence type="predicted"/>
<name>A0A484MX14_9ASTE</name>